<evidence type="ECO:0000256" key="1">
    <source>
        <dbReference type="SAM" id="Phobius"/>
    </source>
</evidence>
<gene>
    <name evidence="2" type="ORF">A0H76_2523</name>
</gene>
<protein>
    <submittedName>
        <fullName evidence="2">Uncharacterized protein</fullName>
    </submittedName>
</protein>
<organism evidence="2 3">
    <name type="scientific">Hepatospora eriocheir</name>
    <dbReference type="NCBI Taxonomy" id="1081669"/>
    <lineage>
        <taxon>Eukaryota</taxon>
        <taxon>Fungi</taxon>
        <taxon>Fungi incertae sedis</taxon>
        <taxon>Microsporidia</taxon>
        <taxon>Hepatosporidae</taxon>
        <taxon>Hepatospora</taxon>
    </lineage>
</organism>
<dbReference type="AlphaFoldDB" id="A0A1X0QFA7"/>
<proteinExistence type="predicted"/>
<name>A0A1X0QFA7_9MICR</name>
<accession>A0A1X0QFA7</accession>
<dbReference type="Proteomes" id="UP000192501">
    <property type="component" value="Unassembled WGS sequence"/>
</dbReference>
<comment type="caution">
    <text evidence="2">The sequence shown here is derived from an EMBL/GenBank/DDBJ whole genome shotgun (WGS) entry which is preliminary data.</text>
</comment>
<sequence length="61" mass="7275">MITIYSVQITVFRLIIKMINFTVNCNLLIVIFIYINHKIYWLIETKYSMLCFITIILSGKL</sequence>
<feature type="transmembrane region" description="Helical" evidence="1">
    <location>
        <begin position="12"/>
        <end position="33"/>
    </location>
</feature>
<dbReference type="VEuPathDB" id="MicrosporidiaDB:A0H76_2523"/>
<evidence type="ECO:0000313" key="2">
    <source>
        <dbReference type="EMBL" id="ORD98422.1"/>
    </source>
</evidence>
<keyword evidence="1" id="KW-0472">Membrane</keyword>
<keyword evidence="1" id="KW-1133">Transmembrane helix</keyword>
<evidence type="ECO:0000313" key="3">
    <source>
        <dbReference type="Proteomes" id="UP000192501"/>
    </source>
</evidence>
<keyword evidence="1" id="KW-0812">Transmembrane</keyword>
<reference evidence="2 3" key="1">
    <citation type="journal article" date="2017" name="Environ. Microbiol.">
        <title>Decay of the glycolytic pathway and adaptation to intranuclear parasitism within Enterocytozoonidae microsporidia.</title>
        <authorList>
            <person name="Wiredu Boakye D."/>
            <person name="Jaroenlak P."/>
            <person name="Prachumwat A."/>
            <person name="Williams T.A."/>
            <person name="Bateman K.S."/>
            <person name="Itsathitphaisarn O."/>
            <person name="Sritunyalucksana K."/>
            <person name="Paszkiewicz K.H."/>
            <person name="Moore K.A."/>
            <person name="Stentiford G.D."/>
            <person name="Williams B.A."/>
        </authorList>
    </citation>
    <scope>NUCLEOTIDE SEQUENCE [LARGE SCALE GENOMIC DNA]</scope>
    <source>
        <strain evidence="3">canceri</strain>
    </source>
</reference>
<dbReference type="EMBL" id="LTAI01000702">
    <property type="protein sequence ID" value="ORD98422.1"/>
    <property type="molecule type" value="Genomic_DNA"/>
</dbReference>